<gene>
    <name evidence="1" type="ORF">Airi01_028630</name>
</gene>
<dbReference type="AlphaFoldDB" id="A0A9W6REI3"/>
<comment type="caution">
    <text evidence="1">The sequence shown here is derived from an EMBL/GenBank/DDBJ whole genome shotgun (WGS) entry which is preliminary data.</text>
</comment>
<dbReference type="Proteomes" id="UP001165135">
    <property type="component" value="Unassembled WGS sequence"/>
</dbReference>
<evidence type="ECO:0000313" key="2">
    <source>
        <dbReference type="Proteomes" id="UP001165135"/>
    </source>
</evidence>
<evidence type="ECO:0000313" key="1">
    <source>
        <dbReference type="EMBL" id="GLY74596.1"/>
    </source>
</evidence>
<name>A0A9W6REI3_9ACTN</name>
<accession>A0A9W6REI3</accession>
<protein>
    <submittedName>
        <fullName evidence="1">Uncharacterized protein</fullName>
    </submittedName>
</protein>
<organism evidence="1 2">
    <name type="scientific">Actinoallomurus iriomotensis</name>
    <dbReference type="NCBI Taxonomy" id="478107"/>
    <lineage>
        <taxon>Bacteria</taxon>
        <taxon>Bacillati</taxon>
        <taxon>Actinomycetota</taxon>
        <taxon>Actinomycetes</taxon>
        <taxon>Streptosporangiales</taxon>
        <taxon>Thermomonosporaceae</taxon>
        <taxon>Actinoallomurus</taxon>
    </lineage>
</organism>
<proteinExistence type="predicted"/>
<sequence>MRIGAASSPLAVPLGAALGGYADRVGGATGTLDELQVWCVRLGGLTLVVADVVCVRGDLADSVSAALGGGPVWTTATHTHSGPDLNCGPGIRPTPAPWLEAIPAAAAEAASRVVVADAALAWHAGALHGVGSVRARTDGAPSVPADVLAARDDDGRLRGVVVVSPIHPTVLPAGNTRVSADLAGAVRRAVRRRLGPSTWVVVATGCAGDISTRMTRRASTPEECDRLGELAAAQIVDVLATEPIHLERGDPPVQAGTRTLRLPIRPAEDVPAAPSGDGRIAHTYRQGLAVARERMTRHPDGVAMLRVDTVRLGAIRLAGIGAEPYLAVRDLVDGVVLGYANGYAGYLPDADAFETPGYEVLSSPFRPDAAGRATRAINEMFEAEESDD</sequence>
<dbReference type="EMBL" id="BSTJ01000003">
    <property type="protein sequence ID" value="GLY74596.1"/>
    <property type="molecule type" value="Genomic_DNA"/>
</dbReference>
<dbReference type="RefSeq" id="WP_285620542.1">
    <property type="nucleotide sequence ID" value="NZ_BSTJ01000003.1"/>
</dbReference>
<reference evidence="1" key="1">
    <citation type="submission" date="2023-03" db="EMBL/GenBank/DDBJ databases">
        <title>Actinoallomurus iriomotensis NBRC 103681.</title>
        <authorList>
            <person name="Ichikawa N."/>
            <person name="Sato H."/>
            <person name="Tonouchi N."/>
        </authorList>
    </citation>
    <scope>NUCLEOTIDE SEQUENCE</scope>
    <source>
        <strain evidence="1">NBRC 103681</strain>
    </source>
</reference>